<keyword evidence="4" id="KW-0812">Transmembrane</keyword>
<keyword evidence="4" id="KW-1133">Transmembrane helix</keyword>
<protein>
    <submittedName>
        <fullName evidence="6">Methyl-accepting chemotaxis protein</fullName>
    </submittedName>
</protein>
<keyword evidence="7" id="KW-1185">Reference proteome</keyword>
<comment type="caution">
    <text evidence="6">The sequence shown here is derived from an EMBL/GenBank/DDBJ whole genome shotgun (WGS) entry which is preliminary data.</text>
</comment>
<feature type="transmembrane region" description="Helical" evidence="4">
    <location>
        <begin position="274"/>
        <end position="293"/>
    </location>
</feature>
<dbReference type="Proteomes" id="UP001525890">
    <property type="component" value="Unassembled WGS sequence"/>
</dbReference>
<accession>A0ABT2MLP2</accession>
<dbReference type="SUPFAM" id="SSF58104">
    <property type="entry name" value="Methyl-accepting chemotaxis protein (MCP) signaling domain"/>
    <property type="match status" value="1"/>
</dbReference>
<evidence type="ECO:0000256" key="3">
    <source>
        <dbReference type="SAM" id="Coils"/>
    </source>
</evidence>
<feature type="transmembrane region" description="Helical" evidence="4">
    <location>
        <begin position="59"/>
        <end position="80"/>
    </location>
</feature>
<evidence type="ECO:0000256" key="4">
    <source>
        <dbReference type="SAM" id="Phobius"/>
    </source>
</evidence>
<feature type="transmembrane region" description="Helical" evidence="4">
    <location>
        <begin position="199"/>
        <end position="222"/>
    </location>
</feature>
<dbReference type="InterPro" id="IPR004089">
    <property type="entry name" value="MCPsignal_dom"/>
</dbReference>
<organism evidence="6 7">
    <name type="scientific">Laspinema palackyanum D2a</name>
    <dbReference type="NCBI Taxonomy" id="2953684"/>
    <lineage>
        <taxon>Bacteria</taxon>
        <taxon>Bacillati</taxon>
        <taxon>Cyanobacteriota</taxon>
        <taxon>Cyanophyceae</taxon>
        <taxon>Oscillatoriophycideae</taxon>
        <taxon>Oscillatoriales</taxon>
        <taxon>Laspinemataceae</taxon>
        <taxon>Laspinema</taxon>
        <taxon>Laspinema palackyanum</taxon>
    </lineage>
</organism>
<keyword evidence="3" id="KW-0175">Coiled coil</keyword>
<evidence type="ECO:0000313" key="7">
    <source>
        <dbReference type="Proteomes" id="UP001525890"/>
    </source>
</evidence>
<dbReference type="Pfam" id="PF00015">
    <property type="entry name" value="MCPsignal"/>
    <property type="match status" value="1"/>
</dbReference>
<sequence>MSTYEQSRQVPQIPLAANERSVLLSISRIASITVILIGCMVIFGWMFNIPTLKSVVPGLVTMKANTAIGFILGGTCISLWHRGSRESQSRRAALICAILVLTLGLLTLIQYGFAINLGIDELFFKESVGAVATANPGRMAPNSAFNFLLLGSALLLICIPRPNYLAAQFLTILGFLIAFFGFLGYLYGNAFFYRLDKAFTAMALHTAVGFIVLCLAMLFARLDVGIMAAIASPTAGGLMARRLYPAAIIIPPVLCWIILIGWRGDLYTAEMGISLLGILNVIVFSGLIWWNAWTLGQIDRQRLHAETSLKKAFESLEYRAKMQKTLSTELATAFSQIRTTMNELEASASATAEQAKAADAQAHRSRSLSSGGKAAVDRTQTGMNTLEQKVGAIASEITQTQQQAAQIGEISRLVSHLATQTNILALNAAIEASRAGEQGKGFGVVASEIRSLADQSKVLAQKISNLINDIQTAVASTVAVTEEGIETVQTGVAIAQEMAEAFDGVAQAIDNIFVNNQNIALTAQQQAAAIAQVVNVMNAIDLNPHETLSTSGDA</sequence>
<dbReference type="Gene3D" id="1.10.287.950">
    <property type="entry name" value="Methyl-accepting chemotaxis protein"/>
    <property type="match status" value="1"/>
</dbReference>
<evidence type="ECO:0000259" key="5">
    <source>
        <dbReference type="PROSITE" id="PS50111"/>
    </source>
</evidence>
<keyword evidence="4" id="KW-0472">Membrane</keyword>
<feature type="coiled-coil region" evidence="3">
    <location>
        <begin position="341"/>
        <end position="403"/>
    </location>
</feature>
<reference evidence="6 7" key="1">
    <citation type="journal article" date="2022" name="Front. Microbiol.">
        <title>High genomic differentiation and limited gene flow indicate recent cryptic speciation within the genus Laspinema (cyanobacteria).</title>
        <authorList>
            <person name="Stanojkovic A."/>
            <person name="Skoupy S."/>
            <person name="Skaloud P."/>
            <person name="Dvorak P."/>
        </authorList>
    </citation>
    <scope>NUCLEOTIDE SEQUENCE [LARGE SCALE GENOMIC DNA]</scope>
    <source>
        <strain evidence="6 7">D2a</strain>
    </source>
</reference>
<evidence type="ECO:0000256" key="2">
    <source>
        <dbReference type="PROSITE-ProRule" id="PRU00284"/>
    </source>
</evidence>
<evidence type="ECO:0000313" key="6">
    <source>
        <dbReference type="EMBL" id="MCT7965658.1"/>
    </source>
</evidence>
<dbReference type="RefSeq" id="WP_368005349.1">
    <property type="nucleotide sequence ID" value="NZ_JAMXFF010000005.1"/>
</dbReference>
<feature type="domain" description="Methyl-accepting transducer" evidence="5">
    <location>
        <begin position="305"/>
        <end position="541"/>
    </location>
</feature>
<dbReference type="PANTHER" id="PTHR32089">
    <property type="entry name" value="METHYL-ACCEPTING CHEMOTAXIS PROTEIN MCPB"/>
    <property type="match status" value="1"/>
</dbReference>
<name>A0ABT2MLP2_9CYAN</name>
<feature type="transmembrane region" description="Helical" evidence="4">
    <location>
        <begin position="92"/>
        <end position="119"/>
    </location>
</feature>
<dbReference type="SMART" id="SM00283">
    <property type="entry name" value="MA"/>
    <property type="match status" value="1"/>
</dbReference>
<dbReference type="PROSITE" id="PS50111">
    <property type="entry name" value="CHEMOTAXIS_TRANSDUC_2"/>
    <property type="match status" value="1"/>
</dbReference>
<proteinExistence type="predicted"/>
<feature type="transmembrane region" description="Helical" evidence="4">
    <location>
        <begin position="21"/>
        <end position="47"/>
    </location>
</feature>
<keyword evidence="1 2" id="KW-0807">Transducer</keyword>
<feature type="transmembrane region" description="Helical" evidence="4">
    <location>
        <begin position="243"/>
        <end position="262"/>
    </location>
</feature>
<dbReference type="PANTHER" id="PTHR32089:SF112">
    <property type="entry name" value="LYSOZYME-LIKE PROTEIN-RELATED"/>
    <property type="match status" value="1"/>
</dbReference>
<gene>
    <name evidence="6" type="ORF">NG799_04825</name>
</gene>
<evidence type="ECO:0000256" key="1">
    <source>
        <dbReference type="ARBA" id="ARBA00023224"/>
    </source>
</evidence>
<feature type="transmembrane region" description="Helical" evidence="4">
    <location>
        <begin position="139"/>
        <end position="159"/>
    </location>
</feature>
<dbReference type="EMBL" id="JAMXFF010000005">
    <property type="protein sequence ID" value="MCT7965658.1"/>
    <property type="molecule type" value="Genomic_DNA"/>
</dbReference>
<feature type="transmembrane region" description="Helical" evidence="4">
    <location>
        <begin position="166"/>
        <end position="187"/>
    </location>
</feature>